<dbReference type="EMBL" id="CAJNOC010002666">
    <property type="protein sequence ID" value="CAF0945519.1"/>
    <property type="molecule type" value="Genomic_DNA"/>
</dbReference>
<reference evidence="1" key="1">
    <citation type="submission" date="2021-02" db="EMBL/GenBank/DDBJ databases">
        <authorList>
            <person name="Nowell W R."/>
        </authorList>
    </citation>
    <scope>NUCLEOTIDE SEQUENCE</scope>
    <source>
        <strain evidence="1">Ploen Becks lab</strain>
    </source>
</reference>
<proteinExistence type="predicted"/>
<accession>A0A814CVC9</accession>
<organism evidence="1 2">
    <name type="scientific">Brachionus calyciflorus</name>
    <dbReference type="NCBI Taxonomy" id="104777"/>
    <lineage>
        <taxon>Eukaryota</taxon>
        <taxon>Metazoa</taxon>
        <taxon>Spiralia</taxon>
        <taxon>Gnathifera</taxon>
        <taxon>Rotifera</taxon>
        <taxon>Eurotatoria</taxon>
        <taxon>Monogononta</taxon>
        <taxon>Pseudotrocha</taxon>
        <taxon>Ploima</taxon>
        <taxon>Brachionidae</taxon>
        <taxon>Brachionus</taxon>
    </lineage>
</organism>
<evidence type="ECO:0000313" key="2">
    <source>
        <dbReference type="Proteomes" id="UP000663879"/>
    </source>
</evidence>
<comment type="caution">
    <text evidence="1">The sequence shown here is derived from an EMBL/GenBank/DDBJ whole genome shotgun (WGS) entry which is preliminary data.</text>
</comment>
<protein>
    <submittedName>
        <fullName evidence="1">Uncharacterized protein</fullName>
    </submittedName>
</protein>
<dbReference type="Proteomes" id="UP000663879">
    <property type="component" value="Unassembled WGS sequence"/>
</dbReference>
<gene>
    <name evidence="1" type="ORF">OXX778_LOCUS13662</name>
</gene>
<sequence>MNFCLIEWPLNKPGLLVSILDVDKIKMLNSKWDRFVDRDLRVGQFYFVCENELCFNVKLIARGKKIEQNFASLVNYYFSLKGTYKECLNAFQQYWDNKRRQKLIIRL</sequence>
<name>A0A814CVC9_9BILA</name>
<keyword evidence="2" id="KW-1185">Reference proteome</keyword>
<evidence type="ECO:0000313" key="1">
    <source>
        <dbReference type="EMBL" id="CAF0945519.1"/>
    </source>
</evidence>
<dbReference type="AlphaFoldDB" id="A0A814CVC9"/>